<dbReference type="PROSITE" id="PS00139">
    <property type="entry name" value="THIOL_PROTEASE_CYS"/>
    <property type="match status" value="1"/>
</dbReference>
<evidence type="ECO:0000259" key="7">
    <source>
        <dbReference type="SMART" id="SM00645"/>
    </source>
</evidence>
<evidence type="ECO:0000256" key="5">
    <source>
        <dbReference type="ARBA" id="ARBA00023145"/>
    </source>
</evidence>
<feature type="domain" description="Cathepsin propeptide inhibitor" evidence="8">
    <location>
        <begin position="20"/>
        <end position="77"/>
    </location>
</feature>
<protein>
    <submittedName>
        <fullName evidence="9">Cathepsin L 2</fullName>
    </submittedName>
</protein>
<keyword evidence="6" id="KW-1015">Disulfide bond</keyword>
<dbReference type="GO" id="GO:0008234">
    <property type="term" value="F:cysteine-type peptidase activity"/>
    <property type="evidence" value="ECO:0007669"/>
    <property type="project" value="UniProtKB-KW"/>
</dbReference>
<dbReference type="PROSITE" id="PS00639">
    <property type="entry name" value="THIOL_PROTEASE_HIS"/>
    <property type="match status" value="1"/>
</dbReference>
<dbReference type="InterPro" id="IPR013128">
    <property type="entry name" value="Peptidase_C1A"/>
</dbReference>
<sequence>MKLLVYIYVHQYYCCSDESWRQWKAKYGKQYMSKDEDSMRKIIWENNLQYIEKHNSHNKYAYKLAANKMADMTNKEFRQQYLGYIPIEEGPIEYKHLYNSIITDIPTSVDWRTKGYVTKVKDQKQCGSCWAFSAAGSLEGQYFTGQTNYFLSEQQLVDCSRKEGNEGCDGGDMVLAFKYYEKYGAMNESVYSYLGRDAKCKFDENKAVAKVTGYKKIPKMDCNSLKNAAAVTGPISVAMDASHNSFQIYSSGIYDPKRCGKRNRQLDHGVLVVGYGTESGEDFWLIKNSWGEDWGMQGYFKIAVGKDECGICTSASFPTV</sequence>
<keyword evidence="4" id="KW-0788">Thiol protease</keyword>
<dbReference type="FunFam" id="3.90.70.10:FF:000006">
    <property type="entry name" value="Cathepsin S"/>
    <property type="match status" value="1"/>
</dbReference>
<dbReference type="Gene3D" id="3.90.70.10">
    <property type="entry name" value="Cysteine proteinases"/>
    <property type="match status" value="1"/>
</dbReference>
<accession>C8CBD0</accession>
<evidence type="ECO:0000259" key="8">
    <source>
        <dbReference type="SMART" id="SM00848"/>
    </source>
</evidence>
<dbReference type="InterPro" id="IPR025660">
    <property type="entry name" value="Pept_his_AS"/>
</dbReference>
<keyword evidence="2" id="KW-0645">Protease</keyword>
<feature type="domain" description="Peptidase C1A papain C-terminal" evidence="7">
    <location>
        <begin position="105"/>
        <end position="319"/>
    </location>
</feature>
<dbReference type="PRINTS" id="PR00705">
    <property type="entry name" value="PAPAIN"/>
</dbReference>
<dbReference type="PANTHER" id="PTHR12411">
    <property type="entry name" value="CYSTEINE PROTEASE FAMILY C1-RELATED"/>
    <property type="match status" value="1"/>
</dbReference>
<comment type="similarity">
    <text evidence="1">Belongs to the peptidase C1 family.</text>
</comment>
<dbReference type="AlphaFoldDB" id="C8CBD0"/>
<evidence type="ECO:0000256" key="4">
    <source>
        <dbReference type="ARBA" id="ARBA00022807"/>
    </source>
</evidence>
<dbReference type="SMART" id="SM00848">
    <property type="entry name" value="Inhibitor_I29"/>
    <property type="match status" value="1"/>
</dbReference>
<dbReference type="Pfam" id="PF00112">
    <property type="entry name" value="Peptidase_C1"/>
    <property type="match status" value="1"/>
</dbReference>
<dbReference type="SUPFAM" id="SSF54001">
    <property type="entry name" value="Cysteine proteinases"/>
    <property type="match status" value="1"/>
</dbReference>
<evidence type="ECO:0000256" key="2">
    <source>
        <dbReference type="ARBA" id="ARBA00022670"/>
    </source>
</evidence>
<dbReference type="InterPro" id="IPR013201">
    <property type="entry name" value="Prot_inhib_I29"/>
</dbReference>
<organism evidence="9">
    <name type="scientific">Pheronema raphanus</name>
    <dbReference type="NCBI Taxonomy" id="667001"/>
    <lineage>
        <taxon>Eukaryota</taxon>
        <taxon>Metazoa</taxon>
        <taxon>Porifera</taxon>
        <taxon>Hexactinellida</taxon>
        <taxon>Amphidiscophora</taxon>
        <taxon>Amphidiscosida</taxon>
        <taxon>Pheronematidae</taxon>
        <taxon>Pheronema</taxon>
    </lineage>
</organism>
<dbReference type="CDD" id="cd02248">
    <property type="entry name" value="Peptidase_C1A"/>
    <property type="match status" value="1"/>
</dbReference>
<evidence type="ECO:0000256" key="6">
    <source>
        <dbReference type="ARBA" id="ARBA00023157"/>
    </source>
</evidence>
<dbReference type="InterPro" id="IPR000169">
    <property type="entry name" value="Pept_cys_AS"/>
</dbReference>
<proteinExistence type="evidence at transcript level"/>
<dbReference type="InterPro" id="IPR000668">
    <property type="entry name" value="Peptidase_C1A_C"/>
</dbReference>
<dbReference type="EMBL" id="GQ380498">
    <property type="protein sequence ID" value="ACU82390.1"/>
    <property type="molecule type" value="mRNA"/>
</dbReference>
<dbReference type="GO" id="GO:0006508">
    <property type="term" value="P:proteolysis"/>
    <property type="evidence" value="ECO:0007669"/>
    <property type="project" value="UniProtKB-KW"/>
</dbReference>
<evidence type="ECO:0000256" key="3">
    <source>
        <dbReference type="ARBA" id="ARBA00022801"/>
    </source>
</evidence>
<dbReference type="InterPro" id="IPR038765">
    <property type="entry name" value="Papain-like_cys_pep_sf"/>
</dbReference>
<dbReference type="InterPro" id="IPR039417">
    <property type="entry name" value="Peptidase_C1A_papain-like"/>
</dbReference>
<dbReference type="Pfam" id="PF08246">
    <property type="entry name" value="Inhibitor_I29"/>
    <property type="match status" value="1"/>
</dbReference>
<dbReference type="InterPro" id="IPR025661">
    <property type="entry name" value="Pept_asp_AS"/>
</dbReference>
<reference evidence="9" key="1">
    <citation type="journal article" date="2011" name="Mar. Biotechnol.">
        <title>Occurrence of a silicatein gene in glass sponges (hexactinellida: porifera).</title>
        <authorList>
            <person name="Veremeichik G.N."/>
            <person name="Shkryl Y.N."/>
            <person name="Bulgakov V.P."/>
            <person name="Shedko S.V."/>
            <person name="Kozhemyako V.B."/>
            <person name="Kovalchuk S.N."/>
            <person name="Krasokhin V.B."/>
            <person name="Zhuravlev Y.N."/>
            <person name="Kulchin Y.N."/>
        </authorList>
    </citation>
    <scope>NUCLEOTIDE SEQUENCE</scope>
</reference>
<dbReference type="SMART" id="SM00645">
    <property type="entry name" value="Pept_C1"/>
    <property type="match status" value="1"/>
</dbReference>
<evidence type="ECO:0000256" key="1">
    <source>
        <dbReference type="ARBA" id="ARBA00008455"/>
    </source>
</evidence>
<keyword evidence="5" id="KW-0865">Zymogen</keyword>
<name>C8CBD0_9METZ</name>
<keyword evidence="3" id="KW-0378">Hydrolase</keyword>
<evidence type="ECO:0000313" key="9">
    <source>
        <dbReference type="EMBL" id="ACU82390.1"/>
    </source>
</evidence>
<dbReference type="PROSITE" id="PS00640">
    <property type="entry name" value="THIOL_PROTEASE_ASN"/>
    <property type="match status" value="1"/>
</dbReference>